<dbReference type="VEuPathDB" id="AmoebaDB:NF0114640"/>
<evidence type="ECO:0000313" key="12">
    <source>
        <dbReference type="Proteomes" id="UP000444721"/>
    </source>
</evidence>
<dbReference type="EMBL" id="VFQX01000037">
    <property type="protein sequence ID" value="KAF0976681.1"/>
    <property type="molecule type" value="Genomic_DNA"/>
</dbReference>
<dbReference type="InterPro" id="IPR005467">
    <property type="entry name" value="His_kinase_dom"/>
</dbReference>
<dbReference type="CDD" id="cd00082">
    <property type="entry name" value="HisKA"/>
    <property type="match status" value="1"/>
</dbReference>
<evidence type="ECO:0000256" key="7">
    <source>
        <dbReference type="SAM" id="MobiDB-lite"/>
    </source>
</evidence>
<dbReference type="Gene3D" id="3.40.50.2300">
    <property type="match status" value="1"/>
</dbReference>
<feature type="transmembrane region" description="Helical" evidence="8">
    <location>
        <begin position="74"/>
        <end position="95"/>
    </location>
</feature>
<dbReference type="Gene3D" id="3.30.565.10">
    <property type="entry name" value="Histidine kinase-like ATPase, C-terminal domain"/>
    <property type="match status" value="1"/>
</dbReference>
<proteinExistence type="predicted"/>
<name>A0A6A5BQY7_NAEFO</name>
<comment type="catalytic activity">
    <reaction evidence="1">
        <text>ATP + protein L-histidine = ADP + protein N-phospho-L-histidine.</text>
        <dbReference type="EC" id="2.7.13.3"/>
    </reaction>
</comment>
<dbReference type="RefSeq" id="XP_044561394.1">
    <property type="nucleotide sequence ID" value="XM_044708010.1"/>
</dbReference>
<feature type="domain" description="Histidine kinase" evidence="9">
    <location>
        <begin position="241"/>
        <end position="519"/>
    </location>
</feature>
<keyword evidence="12" id="KW-1185">Reference proteome</keyword>
<dbReference type="GO" id="GO:0005886">
    <property type="term" value="C:plasma membrane"/>
    <property type="evidence" value="ECO:0007669"/>
    <property type="project" value="TreeGrafter"/>
</dbReference>
<dbReference type="InterPro" id="IPR004358">
    <property type="entry name" value="Sig_transdc_His_kin-like_C"/>
</dbReference>
<dbReference type="InterPro" id="IPR036097">
    <property type="entry name" value="HisK_dim/P_sf"/>
</dbReference>
<dbReference type="AlphaFoldDB" id="A0A6A5BQY7"/>
<dbReference type="CDD" id="cd17546">
    <property type="entry name" value="REC_hyHK_CKI1_RcsC-like"/>
    <property type="match status" value="1"/>
</dbReference>
<dbReference type="InterPro" id="IPR011006">
    <property type="entry name" value="CheY-like_superfamily"/>
</dbReference>
<dbReference type="PROSITE" id="PS50109">
    <property type="entry name" value="HIS_KIN"/>
    <property type="match status" value="1"/>
</dbReference>
<evidence type="ECO:0000313" key="11">
    <source>
        <dbReference type="EMBL" id="KAF0976681.1"/>
    </source>
</evidence>
<dbReference type="GO" id="GO:0000155">
    <property type="term" value="F:phosphorelay sensor kinase activity"/>
    <property type="evidence" value="ECO:0007669"/>
    <property type="project" value="InterPro"/>
</dbReference>
<dbReference type="SUPFAM" id="SSF52172">
    <property type="entry name" value="CheY-like"/>
    <property type="match status" value="2"/>
</dbReference>
<reference evidence="11 12" key="1">
    <citation type="journal article" date="2019" name="Sci. Rep.">
        <title>Nanopore sequencing improves the draft genome of the human pathogenic amoeba Naegleria fowleri.</title>
        <authorList>
            <person name="Liechti N."/>
            <person name="Schurch N."/>
            <person name="Bruggmann R."/>
            <person name="Wittwer M."/>
        </authorList>
    </citation>
    <scope>NUCLEOTIDE SEQUENCE [LARGE SCALE GENOMIC DNA]</scope>
    <source>
        <strain evidence="11 12">ATCC 30894</strain>
    </source>
</reference>
<dbReference type="GO" id="GO:0009927">
    <property type="term" value="F:histidine phosphotransfer kinase activity"/>
    <property type="evidence" value="ECO:0007669"/>
    <property type="project" value="TreeGrafter"/>
</dbReference>
<keyword evidence="8" id="KW-1133">Transmembrane helix</keyword>
<keyword evidence="5" id="KW-0418">Kinase</keyword>
<dbReference type="Pfam" id="PF00512">
    <property type="entry name" value="HisKA"/>
    <property type="match status" value="1"/>
</dbReference>
<evidence type="ECO:0000259" key="9">
    <source>
        <dbReference type="PROSITE" id="PS50109"/>
    </source>
</evidence>
<dbReference type="SMART" id="SM00448">
    <property type="entry name" value="REC"/>
    <property type="match status" value="1"/>
</dbReference>
<evidence type="ECO:0000256" key="1">
    <source>
        <dbReference type="ARBA" id="ARBA00000085"/>
    </source>
</evidence>
<dbReference type="PRINTS" id="PR00344">
    <property type="entry name" value="BCTRLSENSOR"/>
</dbReference>
<dbReference type="Gene3D" id="1.10.287.130">
    <property type="match status" value="1"/>
</dbReference>
<evidence type="ECO:0000256" key="6">
    <source>
        <dbReference type="PROSITE-ProRule" id="PRU00169"/>
    </source>
</evidence>
<feature type="region of interest" description="Disordered" evidence="7">
    <location>
        <begin position="1"/>
        <end position="31"/>
    </location>
</feature>
<dbReference type="PROSITE" id="PS50110">
    <property type="entry name" value="RESPONSE_REGULATORY"/>
    <property type="match status" value="1"/>
</dbReference>
<dbReference type="Pfam" id="PF02518">
    <property type="entry name" value="HATPase_c"/>
    <property type="match status" value="1"/>
</dbReference>
<dbReference type="InterPro" id="IPR003661">
    <property type="entry name" value="HisK_dim/P_dom"/>
</dbReference>
<evidence type="ECO:0000256" key="3">
    <source>
        <dbReference type="ARBA" id="ARBA00022553"/>
    </source>
</evidence>
<accession>A0A6A5BQY7</accession>
<sequence length="912" mass="104316">MIKTPPSSKPPSFQEEEEVPVDPSPASEQPQQQYAEKALLDHLLEQRKSHNKAGLSLSVLPIIFALTFCPHPSYWMFLCISAGEIVFQISLNAIIPKTLRAFVATNILRIFGMILVQILVYTIFGPFFPYHVLSTFKILITTKNFCFNLKLMLFSGFSLVFGACTAMIISFWIWKHNLHQEDISNFYSKLAEVFILQCGVTLGAYLFSDALSKTNREFTRQQVEIAKEKVKSSEKSKFIANLSHEARNPLHCIMGSLQVLHHQFEGEKCLHSCKHCFLKNASISETLEDIKENATLLLHILSSSLQMSSLEIGSIVIKSEPFSIVSLVDSLVGVFSHLAHEKKIVLHAFCNVSELPSMVKGDSIRISQVLMNLISNAIKYTKQGFVRVNCCIATEQDIKDWENERLSQSIDHSSGTTFVKLECIDSGCGISQDQIHTLFQPFHIIDKHEDIQLGFEQYFMQSENINKLGDGGSSLIYTNRNGLGLSIVKLLVNKMNGQITVKSVVNKGTTMTIILPLERVEDVYELNIPKKDAEMNMTNTAWIIDKDECFRDVLKCYLKLFNQFREILEFDNNQNISSLLKTTCPDFLFLEETEFENMRNISPTLNFIITSDRGARRNYMEYRYLAKPVRFNELREALIMLTNGECSNSMKKDKSNQDEHLNKEFIHESDIKFDEYVVLLADDNEINRKVLDKMMKIIGFKDIDLAKDGMECFEKYKQKSYDLILLDCVMPILSGKETCEMIRRVERQGNHTKTARIIAVTANTWELREQLLNQGFDEVAYKPIVLDYLNSNSIISDPNVDRSQLEQDYLDVHKATHEKADLGQGIEQDDGLMTAIFEMSIQEKFPVVWNHRKEYANSCHSLLMNNNFVLSMLEEFKPTSGNLEKGDLIAFLFAKLKVLDLENAYYPKVRSF</sequence>
<feature type="domain" description="Response regulatory" evidence="10">
    <location>
        <begin position="677"/>
        <end position="797"/>
    </location>
</feature>
<protein>
    <recommendedName>
        <fullName evidence="2">histidine kinase</fullName>
        <ecNumber evidence="2">2.7.13.3</ecNumber>
    </recommendedName>
</protein>
<comment type="caution">
    <text evidence="11">The sequence shown here is derived from an EMBL/GenBank/DDBJ whole genome shotgun (WGS) entry which is preliminary data.</text>
</comment>
<keyword evidence="4" id="KW-0808">Transferase</keyword>
<dbReference type="Pfam" id="PF00072">
    <property type="entry name" value="Response_reg"/>
    <property type="match status" value="1"/>
</dbReference>
<feature type="transmembrane region" description="Helical" evidence="8">
    <location>
        <begin position="186"/>
        <end position="207"/>
    </location>
</feature>
<evidence type="ECO:0000256" key="4">
    <source>
        <dbReference type="ARBA" id="ARBA00022679"/>
    </source>
</evidence>
<organism evidence="11 12">
    <name type="scientific">Naegleria fowleri</name>
    <name type="common">Brain eating amoeba</name>
    <dbReference type="NCBI Taxonomy" id="5763"/>
    <lineage>
        <taxon>Eukaryota</taxon>
        <taxon>Discoba</taxon>
        <taxon>Heterolobosea</taxon>
        <taxon>Tetramitia</taxon>
        <taxon>Eutetramitia</taxon>
        <taxon>Vahlkampfiidae</taxon>
        <taxon>Naegleria</taxon>
    </lineage>
</organism>
<evidence type="ECO:0000256" key="5">
    <source>
        <dbReference type="ARBA" id="ARBA00022777"/>
    </source>
</evidence>
<gene>
    <name evidence="11" type="ORF">FDP41_004580</name>
</gene>
<dbReference type="PANTHER" id="PTHR43047:SF72">
    <property type="entry name" value="OSMOSENSING HISTIDINE PROTEIN KINASE SLN1"/>
    <property type="match status" value="1"/>
</dbReference>
<keyword evidence="8" id="KW-0812">Transmembrane</keyword>
<dbReference type="VEuPathDB" id="AmoebaDB:FDP41_004580"/>
<feature type="transmembrane region" description="Helical" evidence="8">
    <location>
        <begin position="107"/>
        <end position="131"/>
    </location>
</feature>
<dbReference type="SMART" id="SM00388">
    <property type="entry name" value="HisKA"/>
    <property type="match status" value="1"/>
</dbReference>
<dbReference type="Proteomes" id="UP000444721">
    <property type="component" value="Unassembled WGS sequence"/>
</dbReference>
<keyword evidence="8" id="KW-0472">Membrane</keyword>
<feature type="modified residue" description="4-aspartylphosphate" evidence="6">
    <location>
        <position position="727"/>
    </location>
</feature>
<dbReference type="SUPFAM" id="SSF47384">
    <property type="entry name" value="Homodimeric domain of signal transducing histidine kinase"/>
    <property type="match status" value="1"/>
</dbReference>
<dbReference type="VEuPathDB" id="AmoebaDB:NF0114650"/>
<keyword evidence="3 6" id="KW-0597">Phosphoprotein</keyword>
<dbReference type="GeneID" id="68111798"/>
<dbReference type="SUPFAM" id="SSF55874">
    <property type="entry name" value="ATPase domain of HSP90 chaperone/DNA topoisomerase II/histidine kinase"/>
    <property type="match status" value="1"/>
</dbReference>
<evidence type="ECO:0000256" key="8">
    <source>
        <dbReference type="SAM" id="Phobius"/>
    </source>
</evidence>
<dbReference type="InterPro" id="IPR003594">
    <property type="entry name" value="HATPase_dom"/>
</dbReference>
<dbReference type="EC" id="2.7.13.3" evidence="2"/>
<dbReference type="InterPro" id="IPR036890">
    <property type="entry name" value="HATPase_C_sf"/>
</dbReference>
<dbReference type="InterPro" id="IPR001789">
    <property type="entry name" value="Sig_transdc_resp-reg_receiver"/>
</dbReference>
<dbReference type="OrthoDB" id="10266508at2759"/>
<evidence type="ECO:0000259" key="10">
    <source>
        <dbReference type="PROSITE" id="PS50110"/>
    </source>
</evidence>
<dbReference type="SMART" id="SM00387">
    <property type="entry name" value="HATPase_c"/>
    <property type="match status" value="1"/>
</dbReference>
<feature type="transmembrane region" description="Helical" evidence="8">
    <location>
        <begin position="151"/>
        <end position="174"/>
    </location>
</feature>
<evidence type="ECO:0000256" key="2">
    <source>
        <dbReference type="ARBA" id="ARBA00012438"/>
    </source>
</evidence>
<dbReference type="PANTHER" id="PTHR43047">
    <property type="entry name" value="TWO-COMPONENT HISTIDINE PROTEIN KINASE"/>
    <property type="match status" value="1"/>
</dbReference>
<dbReference type="VEuPathDB" id="AmoebaDB:NfTy_082520"/>